<name>A0A0A0C4U0_9CELL</name>
<sequence length="198" mass="19367">MTASRPAPPRRVVVVGSVVTGLLTVVLSAATWVVAVTPTPLDPALEVGVTGTTIAPVVPAAGLVAAAAGLALSLAGRVGARLIALVLAGGAFLTGASTARVLTDPTSLAASAVQQTVGVGVTERVATTLVPWAVLVCAVGLAVLAVLTFAGGGRWSRPGRHDGAAGPGRVGAPSQAPHGGPADEADVWDTLTRGEDPT</sequence>
<gene>
    <name evidence="3" type="ORF">N869_13925</name>
</gene>
<evidence type="ECO:0008006" key="5">
    <source>
        <dbReference type="Google" id="ProtNLM"/>
    </source>
</evidence>
<keyword evidence="4" id="KW-1185">Reference proteome</keyword>
<feature type="transmembrane region" description="Helical" evidence="2">
    <location>
        <begin position="54"/>
        <end position="75"/>
    </location>
</feature>
<evidence type="ECO:0000256" key="2">
    <source>
        <dbReference type="SAM" id="Phobius"/>
    </source>
</evidence>
<dbReference type="Pfam" id="PF09534">
    <property type="entry name" value="Trp_oprn_chp"/>
    <property type="match status" value="1"/>
</dbReference>
<accession>A0A0A0C4U0</accession>
<keyword evidence="2" id="KW-0472">Membrane</keyword>
<dbReference type="InterPro" id="IPR019051">
    <property type="entry name" value="Trp_biosyn_TM_oprn/chp"/>
</dbReference>
<protein>
    <recommendedName>
        <fullName evidence="5">Trp biosynthesis associated, transmembrane protein, Oprn/Chp</fullName>
    </recommendedName>
</protein>
<proteinExistence type="predicted"/>
<feature type="transmembrane region" description="Helical" evidence="2">
    <location>
        <begin position="12"/>
        <end position="34"/>
    </location>
</feature>
<organism evidence="3 4">
    <name type="scientific">Cellulomonas bogoriensis 69B4 = DSM 16987</name>
    <dbReference type="NCBI Taxonomy" id="1386082"/>
    <lineage>
        <taxon>Bacteria</taxon>
        <taxon>Bacillati</taxon>
        <taxon>Actinomycetota</taxon>
        <taxon>Actinomycetes</taxon>
        <taxon>Micrococcales</taxon>
        <taxon>Cellulomonadaceae</taxon>
        <taxon>Cellulomonas</taxon>
    </lineage>
</organism>
<dbReference type="EMBL" id="AXCZ01000005">
    <property type="protein sequence ID" value="KGM14374.1"/>
    <property type="molecule type" value="Genomic_DNA"/>
</dbReference>
<comment type="caution">
    <text evidence="3">The sequence shown here is derived from an EMBL/GenBank/DDBJ whole genome shotgun (WGS) entry which is preliminary data.</text>
</comment>
<dbReference type="AlphaFoldDB" id="A0A0A0C4U0"/>
<dbReference type="OrthoDB" id="4955044at2"/>
<feature type="transmembrane region" description="Helical" evidence="2">
    <location>
        <begin position="82"/>
        <end position="102"/>
    </location>
</feature>
<dbReference type="Proteomes" id="UP000054314">
    <property type="component" value="Unassembled WGS sequence"/>
</dbReference>
<dbReference type="RefSeq" id="WP_035056686.1">
    <property type="nucleotide sequence ID" value="NZ_AXCZ01000005.1"/>
</dbReference>
<evidence type="ECO:0000256" key="1">
    <source>
        <dbReference type="SAM" id="MobiDB-lite"/>
    </source>
</evidence>
<keyword evidence="2" id="KW-1133">Transmembrane helix</keyword>
<feature type="transmembrane region" description="Helical" evidence="2">
    <location>
        <begin position="129"/>
        <end position="150"/>
    </location>
</feature>
<feature type="region of interest" description="Disordered" evidence="1">
    <location>
        <begin position="157"/>
        <end position="198"/>
    </location>
</feature>
<reference evidence="3 4" key="1">
    <citation type="submission" date="2013-08" db="EMBL/GenBank/DDBJ databases">
        <title>Genome sequencing of Cellulomonas bogoriensis 69B4.</title>
        <authorList>
            <person name="Chen F."/>
            <person name="Li Y."/>
            <person name="Wang G."/>
        </authorList>
    </citation>
    <scope>NUCLEOTIDE SEQUENCE [LARGE SCALE GENOMIC DNA]</scope>
    <source>
        <strain evidence="3 4">69B4</strain>
    </source>
</reference>
<evidence type="ECO:0000313" key="3">
    <source>
        <dbReference type="EMBL" id="KGM14374.1"/>
    </source>
</evidence>
<evidence type="ECO:0000313" key="4">
    <source>
        <dbReference type="Proteomes" id="UP000054314"/>
    </source>
</evidence>
<keyword evidence="2" id="KW-0812">Transmembrane</keyword>